<dbReference type="OrthoDB" id="9802328at2"/>
<dbReference type="InterPro" id="IPR050596">
    <property type="entry name" value="AspAT/PAT-like"/>
</dbReference>
<dbReference type="EMBL" id="AYSO01000020">
    <property type="protein sequence ID" value="KIE44695.1"/>
    <property type="molecule type" value="Genomic_DNA"/>
</dbReference>
<evidence type="ECO:0000256" key="4">
    <source>
        <dbReference type="ARBA" id="ARBA00022679"/>
    </source>
</evidence>
<dbReference type="InterPro" id="IPR015422">
    <property type="entry name" value="PyrdxlP-dep_Trfase_small"/>
</dbReference>
<sequence length="389" mass="44227">MNDIFSKNVESIEISGIRKFFNQVSKIPDAISLTLGQPDFHTPKAVKDGVVKAINENRTVYTPNAGILELREEISNFLKDFQIHYNADEICITVGGSEGLMCVFATLINSGDKILVPQIAYPAYESLVKMLGGEIINYPLKEDFSIDFNKLRELIITEKPKALVVSYPSNPTGRVLSKEERDEFYKIIKENNIIAISDEIYSSLCYDDYYSICQCKDIKDKIILVSGFSKMFSMTGLRVGYVATSEYIMKNIIKVHQYNVSSATSISQYGALEGLKCSLDDVAYMKGQFKKRRDYVYNRLKDMGLQVHIPKGAFYIFPSIKRFNMSSEEFCHRLLHEEKVAIVPGSAFGEAGEGYIRISYCYNESELKEALDRMEKFIGRLRNGEMYTT</sequence>
<evidence type="ECO:0000313" key="9">
    <source>
        <dbReference type="Proteomes" id="UP000031366"/>
    </source>
</evidence>
<dbReference type="EC" id="2.6.1.-" evidence="6"/>
<evidence type="ECO:0000256" key="3">
    <source>
        <dbReference type="ARBA" id="ARBA00022576"/>
    </source>
</evidence>
<dbReference type="GO" id="GO:0030170">
    <property type="term" value="F:pyridoxal phosphate binding"/>
    <property type="evidence" value="ECO:0007669"/>
    <property type="project" value="InterPro"/>
</dbReference>
<evidence type="ECO:0000256" key="6">
    <source>
        <dbReference type="RuleBase" id="RU000481"/>
    </source>
</evidence>
<dbReference type="InterPro" id="IPR004838">
    <property type="entry name" value="NHTrfase_class1_PyrdxlP-BS"/>
</dbReference>
<proteinExistence type="inferred from homology"/>
<dbReference type="GO" id="GO:0008483">
    <property type="term" value="F:transaminase activity"/>
    <property type="evidence" value="ECO:0007669"/>
    <property type="project" value="UniProtKB-KW"/>
</dbReference>
<feature type="domain" description="Aminotransferase class I/classII large" evidence="7">
    <location>
        <begin position="29"/>
        <end position="373"/>
    </location>
</feature>
<accession>A0A0C1UAT8</accession>
<reference evidence="8 9" key="1">
    <citation type="journal article" date="2015" name="Infect. Genet. Evol.">
        <title>Genomic sequences of six botulinum neurotoxin-producing strains representing three clostridial species illustrate the mobility and diversity of botulinum neurotoxin genes.</title>
        <authorList>
            <person name="Smith T.J."/>
            <person name="Hill K.K."/>
            <person name="Xie G."/>
            <person name="Foley B.T."/>
            <person name="Williamson C.H."/>
            <person name="Foster J.T."/>
            <person name="Johnson S.L."/>
            <person name="Chertkov O."/>
            <person name="Teshima H."/>
            <person name="Gibbons H.S."/>
            <person name="Johnsky L.A."/>
            <person name="Karavis M.A."/>
            <person name="Smith L.A."/>
        </authorList>
    </citation>
    <scope>NUCLEOTIDE SEQUENCE [LARGE SCALE GENOMIC DNA]</scope>
    <source>
        <strain evidence="8 9">CDC 2741</strain>
    </source>
</reference>
<protein>
    <recommendedName>
        <fullName evidence="6">Aminotransferase</fullName>
        <ecNumber evidence="6">2.6.1.-</ecNumber>
    </recommendedName>
</protein>
<dbReference type="PANTHER" id="PTHR46383">
    <property type="entry name" value="ASPARTATE AMINOTRANSFERASE"/>
    <property type="match status" value="1"/>
</dbReference>
<name>A0A0C1UAT8_9CLOT</name>
<evidence type="ECO:0000313" key="8">
    <source>
        <dbReference type="EMBL" id="KIE44695.1"/>
    </source>
</evidence>
<dbReference type="PROSITE" id="PS00105">
    <property type="entry name" value="AA_TRANSFER_CLASS_1"/>
    <property type="match status" value="1"/>
</dbReference>
<keyword evidence="9" id="KW-1185">Reference proteome</keyword>
<dbReference type="Gene3D" id="3.90.1150.10">
    <property type="entry name" value="Aspartate Aminotransferase, domain 1"/>
    <property type="match status" value="1"/>
</dbReference>
<dbReference type="InterPro" id="IPR015421">
    <property type="entry name" value="PyrdxlP-dep_Trfase_major"/>
</dbReference>
<evidence type="ECO:0000256" key="5">
    <source>
        <dbReference type="ARBA" id="ARBA00022898"/>
    </source>
</evidence>
<dbReference type="Pfam" id="PF00155">
    <property type="entry name" value="Aminotran_1_2"/>
    <property type="match status" value="1"/>
</dbReference>
<dbReference type="AlphaFoldDB" id="A0A0C1UAT8"/>
<dbReference type="SUPFAM" id="SSF53383">
    <property type="entry name" value="PLP-dependent transferases"/>
    <property type="match status" value="1"/>
</dbReference>
<dbReference type="Gene3D" id="3.40.640.10">
    <property type="entry name" value="Type I PLP-dependent aspartate aminotransferase-like (Major domain)"/>
    <property type="match status" value="1"/>
</dbReference>
<evidence type="ECO:0000256" key="2">
    <source>
        <dbReference type="ARBA" id="ARBA00007441"/>
    </source>
</evidence>
<dbReference type="CDD" id="cd00609">
    <property type="entry name" value="AAT_like"/>
    <property type="match status" value="1"/>
</dbReference>
<dbReference type="InterPro" id="IPR004839">
    <property type="entry name" value="Aminotransferase_I/II_large"/>
</dbReference>
<dbReference type="Proteomes" id="UP000031366">
    <property type="component" value="Unassembled WGS sequence"/>
</dbReference>
<comment type="caution">
    <text evidence="8">The sequence shown here is derived from an EMBL/GenBank/DDBJ whole genome shotgun (WGS) entry which is preliminary data.</text>
</comment>
<comment type="similarity">
    <text evidence="2 6">Belongs to the class-I pyridoxal-phosphate-dependent aminotransferase family.</text>
</comment>
<dbReference type="STRING" id="29341.RSJ17_07860"/>
<dbReference type="PANTHER" id="PTHR46383:SF4">
    <property type="entry name" value="AMINOTRANSFERASE"/>
    <property type="match status" value="1"/>
</dbReference>
<evidence type="ECO:0000256" key="1">
    <source>
        <dbReference type="ARBA" id="ARBA00001933"/>
    </source>
</evidence>
<gene>
    <name evidence="8" type="ORF">U732_1017</name>
</gene>
<dbReference type="RefSeq" id="WP_039637225.1">
    <property type="nucleotide sequence ID" value="NZ_AYSO01000020.1"/>
</dbReference>
<dbReference type="GO" id="GO:0006520">
    <property type="term" value="P:amino acid metabolic process"/>
    <property type="evidence" value="ECO:0007669"/>
    <property type="project" value="InterPro"/>
</dbReference>
<keyword evidence="5" id="KW-0663">Pyridoxal phosphate</keyword>
<keyword evidence="4 6" id="KW-0808">Transferase</keyword>
<keyword evidence="3 6" id="KW-0032">Aminotransferase</keyword>
<organism evidence="8 9">
    <name type="scientific">Clostridium argentinense CDC 2741</name>
    <dbReference type="NCBI Taxonomy" id="1418104"/>
    <lineage>
        <taxon>Bacteria</taxon>
        <taxon>Bacillati</taxon>
        <taxon>Bacillota</taxon>
        <taxon>Clostridia</taxon>
        <taxon>Eubacteriales</taxon>
        <taxon>Clostridiaceae</taxon>
        <taxon>Clostridium</taxon>
    </lineage>
</organism>
<evidence type="ECO:0000259" key="7">
    <source>
        <dbReference type="Pfam" id="PF00155"/>
    </source>
</evidence>
<dbReference type="InterPro" id="IPR015424">
    <property type="entry name" value="PyrdxlP-dep_Trfase"/>
</dbReference>
<comment type="cofactor">
    <cofactor evidence="1 6">
        <name>pyridoxal 5'-phosphate</name>
        <dbReference type="ChEBI" id="CHEBI:597326"/>
    </cofactor>
</comment>